<sequence length="440" mass="50220">MDHESVVEFLGRVPLLQRLPGSSLKRIAQVVEFKHYDRGDYVVREGEIGDGIYFIWEGEAEVYEAVNVEEGDRPELQLKQYDYFGYGTATSVHHANVIALSKLTCLVLRHRDSALLQPKSIWNADDTPETYSTVEHVLRLEPLDVNIFRGFTLPDAPRFRQVFGGQLIGQACFSSHWRQHLRLWIALSSCIACIVSFLCLGTSLRLLYIRFIVSVRVIALQLGELMQCSKEMSSSHCLLLFRQFTHCHVKAEAGFEHQAVVMPTVPAPEMLLSIDELRERRLTDPRLPPSYRNKVATSDFIPWPIEIRFCDQSNSVKQHNLQPSLKYWFKARGKLSDDPALHRCVVAYASDLIFLGVSTNPHRTKGLKITSLSLDHSMWFHRPFRADEWLLFVIESPSASNARGFNSGRMFNRRGELVVSLTQEGLIRKAKTPSPPRSKL</sequence>
<keyword evidence="4" id="KW-1185">Reference proteome</keyword>
<dbReference type="SUPFAM" id="SSF54637">
    <property type="entry name" value="Thioesterase/thiol ester dehydrase-isomerase"/>
    <property type="match status" value="1"/>
</dbReference>
<dbReference type="SUPFAM" id="SSF51206">
    <property type="entry name" value="cAMP-binding domain-like"/>
    <property type="match status" value="1"/>
</dbReference>
<dbReference type="Proteomes" id="UP000283530">
    <property type="component" value="Unassembled WGS sequence"/>
</dbReference>
<proteinExistence type="inferred from homology"/>
<dbReference type="SMART" id="SM00100">
    <property type="entry name" value="cNMP"/>
    <property type="match status" value="1"/>
</dbReference>
<dbReference type="GO" id="GO:0047617">
    <property type="term" value="F:fatty acyl-CoA hydrolase activity"/>
    <property type="evidence" value="ECO:0007669"/>
    <property type="project" value="InterPro"/>
</dbReference>
<dbReference type="InterPro" id="IPR025652">
    <property type="entry name" value="TesB_C"/>
</dbReference>
<evidence type="ECO:0000259" key="2">
    <source>
        <dbReference type="PROSITE" id="PS50042"/>
    </source>
</evidence>
<dbReference type="PANTHER" id="PTHR11066:SF34">
    <property type="entry name" value="ACYL-COENZYME A THIOESTERASE 8"/>
    <property type="match status" value="1"/>
</dbReference>
<dbReference type="PROSITE" id="PS50042">
    <property type="entry name" value="CNMP_BINDING_3"/>
    <property type="match status" value="1"/>
</dbReference>
<dbReference type="PROSITE" id="PS00888">
    <property type="entry name" value="CNMP_BINDING_1"/>
    <property type="match status" value="1"/>
</dbReference>
<feature type="domain" description="Cyclic nucleotide-binding" evidence="2">
    <location>
        <begin position="15"/>
        <end position="85"/>
    </location>
</feature>
<comment type="similarity">
    <text evidence="1">Belongs to the C/M/P thioester hydrolase family.</text>
</comment>
<gene>
    <name evidence="3" type="ORF">CKAN_00040800</name>
</gene>
<dbReference type="InterPro" id="IPR029069">
    <property type="entry name" value="HotDog_dom_sf"/>
</dbReference>
<dbReference type="Gene3D" id="2.40.160.210">
    <property type="entry name" value="Acyl-CoA thioesterase, double hotdog domain"/>
    <property type="match status" value="1"/>
</dbReference>
<evidence type="ECO:0000313" key="4">
    <source>
        <dbReference type="Proteomes" id="UP000283530"/>
    </source>
</evidence>
<dbReference type="GO" id="GO:0009062">
    <property type="term" value="P:fatty acid catabolic process"/>
    <property type="evidence" value="ECO:0007669"/>
    <property type="project" value="TreeGrafter"/>
</dbReference>
<dbReference type="CDD" id="cd03444">
    <property type="entry name" value="Thioesterase_II_repeat1"/>
    <property type="match status" value="1"/>
</dbReference>
<dbReference type="InterPro" id="IPR003703">
    <property type="entry name" value="Acyl_CoA_thio"/>
</dbReference>
<dbReference type="Pfam" id="PF00027">
    <property type="entry name" value="cNMP_binding"/>
    <property type="match status" value="1"/>
</dbReference>
<dbReference type="InterPro" id="IPR000595">
    <property type="entry name" value="cNMP-bd_dom"/>
</dbReference>
<dbReference type="CDD" id="cd00038">
    <property type="entry name" value="CAP_ED"/>
    <property type="match status" value="1"/>
</dbReference>
<dbReference type="STRING" id="337451.A0A3S3N3T1"/>
<dbReference type="EMBL" id="QPKB01000001">
    <property type="protein sequence ID" value="RWR72198.1"/>
    <property type="molecule type" value="Genomic_DNA"/>
</dbReference>
<protein>
    <submittedName>
        <fullName evidence="3">Acyl-CoA thioesterase 2-like protein</fullName>
    </submittedName>
</protein>
<evidence type="ECO:0000256" key="1">
    <source>
        <dbReference type="ARBA" id="ARBA00006538"/>
    </source>
</evidence>
<dbReference type="InterPro" id="IPR014710">
    <property type="entry name" value="RmlC-like_jellyroll"/>
</dbReference>
<evidence type="ECO:0000313" key="3">
    <source>
        <dbReference type="EMBL" id="RWR72198.1"/>
    </source>
</evidence>
<dbReference type="FunFam" id="2.60.120.10:FF:000109">
    <property type="entry name" value="Acyl-CoA thioesterase II"/>
    <property type="match status" value="1"/>
</dbReference>
<organism evidence="3 4">
    <name type="scientific">Cinnamomum micranthum f. kanehirae</name>
    <dbReference type="NCBI Taxonomy" id="337451"/>
    <lineage>
        <taxon>Eukaryota</taxon>
        <taxon>Viridiplantae</taxon>
        <taxon>Streptophyta</taxon>
        <taxon>Embryophyta</taxon>
        <taxon>Tracheophyta</taxon>
        <taxon>Spermatophyta</taxon>
        <taxon>Magnoliopsida</taxon>
        <taxon>Magnoliidae</taxon>
        <taxon>Laurales</taxon>
        <taxon>Lauraceae</taxon>
        <taxon>Cinnamomum</taxon>
    </lineage>
</organism>
<name>A0A3S3N3T1_9MAGN</name>
<dbReference type="InterPro" id="IPR018488">
    <property type="entry name" value="cNMP-bd_CS"/>
</dbReference>
<dbReference type="Gene3D" id="3.10.129.10">
    <property type="entry name" value="Hotdog Thioesterase"/>
    <property type="match status" value="1"/>
</dbReference>
<dbReference type="PANTHER" id="PTHR11066">
    <property type="entry name" value="ACYL-COA THIOESTERASE"/>
    <property type="match status" value="1"/>
</dbReference>
<dbReference type="InterPro" id="IPR018490">
    <property type="entry name" value="cNMP-bd_dom_sf"/>
</dbReference>
<dbReference type="OrthoDB" id="68328at2759"/>
<dbReference type="AlphaFoldDB" id="A0A3S3N3T1"/>
<dbReference type="GO" id="GO:0006637">
    <property type="term" value="P:acyl-CoA metabolic process"/>
    <property type="evidence" value="ECO:0007669"/>
    <property type="project" value="InterPro"/>
</dbReference>
<dbReference type="InterPro" id="IPR042171">
    <property type="entry name" value="Acyl-CoA_hotdog"/>
</dbReference>
<accession>A0A3S3N3T1</accession>
<dbReference type="Gene3D" id="2.60.120.10">
    <property type="entry name" value="Jelly Rolls"/>
    <property type="match status" value="1"/>
</dbReference>
<comment type="caution">
    <text evidence="3">The sequence shown here is derived from an EMBL/GenBank/DDBJ whole genome shotgun (WGS) entry which is preliminary data.</text>
</comment>
<dbReference type="Pfam" id="PF02551">
    <property type="entry name" value="Acyl_CoA_thio"/>
    <property type="match status" value="1"/>
</dbReference>
<reference evidence="3 4" key="1">
    <citation type="journal article" date="2019" name="Nat. Plants">
        <title>Stout camphor tree genome fills gaps in understanding of flowering plant genome evolution.</title>
        <authorList>
            <person name="Chaw S.M."/>
            <person name="Liu Y.C."/>
            <person name="Wu Y.W."/>
            <person name="Wang H.Y."/>
            <person name="Lin C.I."/>
            <person name="Wu C.S."/>
            <person name="Ke H.M."/>
            <person name="Chang L.Y."/>
            <person name="Hsu C.Y."/>
            <person name="Yang H.T."/>
            <person name="Sudianto E."/>
            <person name="Hsu M.H."/>
            <person name="Wu K.P."/>
            <person name="Wang L.N."/>
            <person name="Leebens-Mack J.H."/>
            <person name="Tsai I.J."/>
        </authorList>
    </citation>
    <scope>NUCLEOTIDE SEQUENCE [LARGE SCALE GENOMIC DNA]</scope>
    <source>
        <strain evidence="4">cv. Chaw 1501</strain>
        <tissue evidence="3">Young leaves</tissue>
    </source>
</reference>